<comment type="caution">
    <text evidence="1">The sequence shown here is derived from an EMBL/GenBank/DDBJ whole genome shotgun (WGS) entry which is preliminary data.</text>
</comment>
<name>A0A4C2A331_EUMVA</name>
<dbReference type="Proteomes" id="UP000299102">
    <property type="component" value="Unassembled WGS sequence"/>
</dbReference>
<proteinExistence type="predicted"/>
<dbReference type="EMBL" id="BGZK01002585">
    <property type="protein sequence ID" value="GBP95096.1"/>
    <property type="molecule type" value="Genomic_DNA"/>
</dbReference>
<protein>
    <submittedName>
        <fullName evidence="1">Uncharacterized protein</fullName>
    </submittedName>
</protein>
<gene>
    <name evidence="1" type="ORF">EVAR_68960_1</name>
</gene>
<dbReference type="AlphaFoldDB" id="A0A4C2A331"/>
<evidence type="ECO:0000313" key="1">
    <source>
        <dbReference type="EMBL" id="GBP95096.1"/>
    </source>
</evidence>
<keyword evidence="2" id="KW-1185">Reference proteome</keyword>
<reference evidence="1 2" key="1">
    <citation type="journal article" date="2019" name="Commun. Biol.">
        <title>The bagworm genome reveals a unique fibroin gene that provides high tensile strength.</title>
        <authorList>
            <person name="Kono N."/>
            <person name="Nakamura H."/>
            <person name="Ohtoshi R."/>
            <person name="Tomita M."/>
            <person name="Numata K."/>
            <person name="Arakawa K."/>
        </authorList>
    </citation>
    <scope>NUCLEOTIDE SEQUENCE [LARGE SCALE GENOMIC DNA]</scope>
</reference>
<sequence>MCATSKVRSHAVKAAPAPSLAPLRRLLADAPTRVCTKAACKQIARCAGRRAPRPLHVGLSLYVSPARRPACAIRYAPVRYLNECRRRCVVFCGYS</sequence>
<evidence type="ECO:0000313" key="2">
    <source>
        <dbReference type="Proteomes" id="UP000299102"/>
    </source>
</evidence>
<organism evidence="1 2">
    <name type="scientific">Eumeta variegata</name>
    <name type="common">Bagworm moth</name>
    <name type="synonym">Eumeta japonica</name>
    <dbReference type="NCBI Taxonomy" id="151549"/>
    <lineage>
        <taxon>Eukaryota</taxon>
        <taxon>Metazoa</taxon>
        <taxon>Ecdysozoa</taxon>
        <taxon>Arthropoda</taxon>
        <taxon>Hexapoda</taxon>
        <taxon>Insecta</taxon>
        <taxon>Pterygota</taxon>
        <taxon>Neoptera</taxon>
        <taxon>Endopterygota</taxon>
        <taxon>Lepidoptera</taxon>
        <taxon>Glossata</taxon>
        <taxon>Ditrysia</taxon>
        <taxon>Tineoidea</taxon>
        <taxon>Psychidae</taxon>
        <taxon>Oiketicinae</taxon>
        <taxon>Eumeta</taxon>
    </lineage>
</organism>
<accession>A0A4C2A331</accession>